<dbReference type="SUPFAM" id="SSF53335">
    <property type="entry name" value="S-adenosyl-L-methionine-dependent methyltransferases"/>
    <property type="match status" value="1"/>
</dbReference>
<accession>A0A5B9EC25</accession>
<organism evidence="2 3">
    <name type="scientific">Terriglobus albidus</name>
    <dbReference type="NCBI Taxonomy" id="1592106"/>
    <lineage>
        <taxon>Bacteria</taxon>
        <taxon>Pseudomonadati</taxon>
        <taxon>Acidobacteriota</taxon>
        <taxon>Terriglobia</taxon>
        <taxon>Terriglobales</taxon>
        <taxon>Acidobacteriaceae</taxon>
        <taxon>Terriglobus</taxon>
    </lineage>
</organism>
<gene>
    <name evidence="2" type="ORF">FTW19_15050</name>
</gene>
<proteinExistence type="predicted"/>
<dbReference type="Gene3D" id="3.40.50.150">
    <property type="entry name" value="Vaccinia Virus protein VP39"/>
    <property type="match status" value="1"/>
</dbReference>
<evidence type="ECO:0000313" key="2">
    <source>
        <dbReference type="EMBL" id="QEE29194.1"/>
    </source>
</evidence>
<dbReference type="NCBIfam" id="NF037959">
    <property type="entry name" value="MFS_SpdSyn"/>
    <property type="match status" value="1"/>
</dbReference>
<protein>
    <submittedName>
        <fullName evidence="2">Transferase</fullName>
    </submittedName>
</protein>
<dbReference type="KEGG" id="talb:FTW19_15050"/>
<keyword evidence="3" id="KW-1185">Reference proteome</keyword>
<evidence type="ECO:0000256" key="1">
    <source>
        <dbReference type="ARBA" id="ARBA00023115"/>
    </source>
</evidence>
<dbReference type="GO" id="GO:0006596">
    <property type="term" value="P:polyamine biosynthetic process"/>
    <property type="evidence" value="ECO:0007669"/>
    <property type="project" value="UniProtKB-KW"/>
</dbReference>
<dbReference type="Pfam" id="PF01564">
    <property type="entry name" value="Spermine_synth"/>
    <property type="match status" value="1"/>
</dbReference>
<keyword evidence="1" id="KW-0620">Polyamine biosynthesis</keyword>
<dbReference type="GO" id="GO:0016740">
    <property type="term" value="F:transferase activity"/>
    <property type="evidence" value="ECO:0007669"/>
    <property type="project" value="UniProtKB-KW"/>
</dbReference>
<dbReference type="Proteomes" id="UP000321820">
    <property type="component" value="Chromosome"/>
</dbReference>
<dbReference type="AlphaFoldDB" id="A0A5B9EC25"/>
<name>A0A5B9EC25_9BACT</name>
<keyword evidence="2" id="KW-0808">Transferase</keyword>
<dbReference type="PANTHER" id="PTHR43317">
    <property type="entry name" value="THERMOSPERMINE SYNTHASE ACAULIS5"/>
    <property type="match status" value="1"/>
</dbReference>
<evidence type="ECO:0000313" key="3">
    <source>
        <dbReference type="Proteomes" id="UP000321820"/>
    </source>
</evidence>
<reference evidence="2 3" key="1">
    <citation type="submission" date="2019-08" db="EMBL/GenBank/DDBJ databases">
        <title>Complete genome sequence of Terriglobus albidus strain ORNL.</title>
        <authorList>
            <person name="Podar M."/>
        </authorList>
    </citation>
    <scope>NUCLEOTIDE SEQUENCE [LARGE SCALE GENOMIC DNA]</scope>
    <source>
        <strain evidence="2 3">ORNL</strain>
    </source>
</reference>
<dbReference type="InterPro" id="IPR029063">
    <property type="entry name" value="SAM-dependent_MTases_sf"/>
</dbReference>
<dbReference type="EMBL" id="CP042806">
    <property type="protein sequence ID" value="QEE29194.1"/>
    <property type="molecule type" value="Genomic_DNA"/>
</dbReference>
<dbReference type="PANTHER" id="PTHR43317:SF1">
    <property type="entry name" value="THERMOSPERMINE SYNTHASE ACAULIS5"/>
    <property type="match status" value="1"/>
</dbReference>
<dbReference type="OrthoDB" id="117774at2"/>
<sequence length="247" mass="28384">MDSAYLDHAFRSQRRRPDGMEPIVHRDGNRVSLQFQIGEIQSEMLVDDPVFLALPYTRTMIDFMLCHRNPTYIVMIGLGGGSIPKWCYREMPAADITVIEIDPQVIALRERFHIPPDDHRFRVIYEDGADYVVARAPGRIEVLLVDGFDIYGQSPQLCSQTFYNDCHRALTQDGVLVVNLCGPESEAAIEYIRRSFEDRVLVASPEGSENKIVLATKGAHRWMGEEPYDELMRKLRLHLWHAPTVRR</sequence>